<comment type="cofactor">
    <cofactor evidence="16">
        <name>NH4(+)</name>
        <dbReference type="ChEBI" id="CHEBI:28938"/>
    </cofactor>
    <cofactor evidence="16">
        <name>K(+)</name>
        <dbReference type="ChEBI" id="CHEBI:29103"/>
    </cofactor>
    <text evidence="16">A monovalent cation. Ammonium or potassium.</text>
</comment>
<dbReference type="EMBL" id="QZJZ01000039">
    <property type="protein sequence ID" value="RJP59928.1"/>
    <property type="molecule type" value="Genomic_DNA"/>
</dbReference>
<dbReference type="GO" id="GO:0046872">
    <property type="term" value="F:metal ion binding"/>
    <property type="evidence" value="ECO:0007669"/>
    <property type="project" value="UniProtKB-KW"/>
</dbReference>
<feature type="binding site" evidence="16">
    <location>
        <position position="122"/>
    </location>
    <ligand>
        <name>K(+)</name>
        <dbReference type="ChEBI" id="CHEBI:29103"/>
    </ligand>
</feature>
<comment type="catalytic activity">
    <reaction evidence="1 16">
        <text>(R)-pantothenate + ATP = (R)-4'-phosphopantothenate + ADP + H(+)</text>
        <dbReference type="Rhea" id="RHEA:16373"/>
        <dbReference type="ChEBI" id="CHEBI:10986"/>
        <dbReference type="ChEBI" id="CHEBI:15378"/>
        <dbReference type="ChEBI" id="CHEBI:29032"/>
        <dbReference type="ChEBI" id="CHEBI:30616"/>
        <dbReference type="ChEBI" id="CHEBI:456216"/>
        <dbReference type="EC" id="2.7.1.33"/>
    </reaction>
</comment>
<keyword evidence="7 16" id="KW-0963">Cytoplasm</keyword>
<dbReference type="CDD" id="cd24015">
    <property type="entry name" value="ASKHA_NBD_PanK-III"/>
    <property type="match status" value="1"/>
</dbReference>
<protein>
    <recommendedName>
        <fullName evidence="15 16">Type III pantothenate kinase</fullName>
        <ecNumber evidence="6 16">2.7.1.33</ecNumber>
    </recommendedName>
    <alternativeName>
        <fullName evidence="16">PanK-III</fullName>
    </alternativeName>
    <alternativeName>
        <fullName evidence="16">Pantothenic acid kinase</fullName>
    </alternativeName>
</protein>
<evidence type="ECO:0000313" key="18">
    <source>
        <dbReference type="Proteomes" id="UP000266426"/>
    </source>
</evidence>
<comment type="cofactor">
    <cofactor evidence="2">
        <name>K(+)</name>
        <dbReference type="ChEBI" id="CHEBI:29103"/>
    </cofactor>
</comment>
<feature type="binding site" evidence="16">
    <location>
        <begin position="100"/>
        <end position="103"/>
    </location>
    <ligand>
        <name>substrate</name>
    </ligand>
</feature>
<evidence type="ECO:0000256" key="8">
    <source>
        <dbReference type="ARBA" id="ARBA00022679"/>
    </source>
</evidence>
<dbReference type="SUPFAM" id="SSF53067">
    <property type="entry name" value="Actin-like ATPase domain"/>
    <property type="match status" value="2"/>
</dbReference>
<evidence type="ECO:0000256" key="1">
    <source>
        <dbReference type="ARBA" id="ARBA00001206"/>
    </source>
</evidence>
<evidence type="ECO:0000256" key="7">
    <source>
        <dbReference type="ARBA" id="ARBA00022490"/>
    </source>
</evidence>
<feature type="binding site" evidence="16">
    <location>
        <position position="125"/>
    </location>
    <ligand>
        <name>ATP</name>
        <dbReference type="ChEBI" id="CHEBI:30616"/>
    </ligand>
</feature>
<dbReference type="HAMAP" id="MF_01274">
    <property type="entry name" value="Pantothen_kinase_3"/>
    <property type="match status" value="1"/>
</dbReference>
<dbReference type="Gene3D" id="3.30.420.40">
    <property type="match status" value="2"/>
</dbReference>
<feature type="active site" description="Proton acceptor" evidence="16">
    <location>
        <position position="102"/>
    </location>
</feature>
<dbReference type="UniPathway" id="UPA00241">
    <property type="reaction ID" value="UER00352"/>
</dbReference>
<evidence type="ECO:0000256" key="15">
    <source>
        <dbReference type="ARBA" id="ARBA00040883"/>
    </source>
</evidence>
<keyword evidence="16" id="KW-0479">Metal-binding</keyword>
<keyword evidence="8 16" id="KW-0808">Transferase</keyword>
<keyword evidence="13 16" id="KW-0173">Coenzyme A biosynthesis</keyword>
<dbReference type="NCBIfam" id="TIGR00671">
    <property type="entry name" value="baf"/>
    <property type="match status" value="1"/>
</dbReference>
<comment type="subunit">
    <text evidence="5 16">Homodimer.</text>
</comment>
<evidence type="ECO:0000256" key="6">
    <source>
        <dbReference type="ARBA" id="ARBA00012102"/>
    </source>
</evidence>
<evidence type="ECO:0000256" key="5">
    <source>
        <dbReference type="ARBA" id="ARBA00011738"/>
    </source>
</evidence>
<comment type="subcellular location">
    <subcellularLocation>
        <location evidence="3 16">Cytoplasm</location>
    </subcellularLocation>
</comment>
<sequence length="253" mass="27777">MIFVVDVGNSAAHFGVYSDGLIIDKLVVYHGGKSFSPSSIENISQWLKKFQTISSAAVGTVNRVVDDGLRSCFKNIPLTYISSGADIGMRLDYTPAGTLGADRFANLVAFRQRYRSPGAIIDIGSAVTIDILDPRGNFYGGMIFPGPALSLKALHTSTELLPLIELDDSSADWGHTTEKSIRCGVFKLYRHAIEGIIAEARTEFVDARFTTVACGGWSLLWQQYWHDTVHFDTDLTLKGIGDIYYLLKSGKKL</sequence>
<evidence type="ECO:0000256" key="11">
    <source>
        <dbReference type="ARBA" id="ARBA00022840"/>
    </source>
</evidence>
<comment type="pathway">
    <text evidence="4 16">Cofactor biosynthesis; coenzyme A biosynthesis; CoA from (R)-pantothenate: step 1/5.</text>
</comment>
<dbReference type="GO" id="GO:0015937">
    <property type="term" value="P:coenzyme A biosynthetic process"/>
    <property type="evidence" value="ECO:0007669"/>
    <property type="project" value="UniProtKB-UniRule"/>
</dbReference>
<comment type="function">
    <text evidence="16">Catalyzes the phosphorylation of pantothenate (Pan), the first step in CoA biosynthesis.</text>
</comment>
<proteinExistence type="inferred from homology"/>
<evidence type="ECO:0000256" key="2">
    <source>
        <dbReference type="ARBA" id="ARBA00001958"/>
    </source>
</evidence>
<dbReference type="PANTHER" id="PTHR34265">
    <property type="entry name" value="TYPE III PANTOTHENATE KINASE"/>
    <property type="match status" value="1"/>
</dbReference>
<keyword evidence="10 16" id="KW-0418">Kinase</keyword>
<name>A0A3A4RC73_9BACT</name>
<feature type="binding site" evidence="16">
    <location>
        <position position="177"/>
    </location>
    <ligand>
        <name>substrate</name>
    </ligand>
</feature>
<gene>
    <name evidence="16" type="primary">coaX</name>
    <name evidence="17" type="ORF">C4541_05185</name>
</gene>
<evidence type="ECO:0000256" key="10">
    <source>
        <dbReference type="ARBA" id="ARBA00022777"/>
    </source>
</evidence>
<dbReference type="EC" id="2.7.1.33" evidence="6 16"/>
<dbReference type="InterPro" id="IPR004619">
    <property type="entry name" value="Type_III_PanK"/>
</dbReference>
<evidence type="ECO:0000256" key="14">
    <source>
        <dbReference type="ARBA" id="ARBA00038036"/>
    </source>
</evidence>
<keyword evidence="11 16" id="KW-0067">ATP-binding</keyword>
<evidence type="ECO:0000256" key="16">
    <source>
        <dbReference type="HAMAP-Rule" id="MF_01274"/>
    </source>
</evidence>
<evidence type="ECO:0000256" key="9">
    <source>
        <dbReference type="ARBA" id="ARBA00022741"/>
    </source>
</evidence>
<reference evidence="17 18" key="1">
    <citation type="journal article" date="2017" name="ISME J.">
        <title>Energy and carbon metabolisms in a deep terrestrial subsurface fluid microbial community.</title>
        <authorList>
            <person name="Momper L."/>
            <person name="Jungbluth S.P."/>
            <person name="Lee M.D."/>
            <person name="Amend J.P."/>
        </authorList>
    </citation>
    <scope>NUCLEOTIDE SEQUENCE [LARGE SCALE GENOMIC DNA]</scope>
    <source>
        <strain evidence="17">SURF_26</strain>
    </source>
</reference>
<evidence type="ECO:0000256" key="13">
    <source>
        <dbReference type="ARBA" id="ARBA00022993"/>
    </source>
</evidence>
<evidence type="ECO:0000313" key="17">
    <source>
        <dbReference type="EMBL" id="RJP59928.1"/>
    </source>
</evidence>
<evidence type="ECO:0000256" key="12">
    <source>
        <dbReference type="ARBA" id="ARBA00022958"/>
    </source>
</evidence>
<comment type="similarity">
    <text evidence="14 16">Belongs to the type III pantothenate kinase family.</text>
</comment>
<comment type="caution">
    <text evidence="17">The sequence shown here is derived from an EMBL/GenBank/DDBJ whole genome shotgun (WGS) entry which is preliminary data.</text>
</comment>
<dbReference type="AlphaFoldDB" id="A0A3A4RC73"/>
<keyword evidence="12 16" id="KW-0630">Potassium</keyword>
<dbReference type="GO" id="GO:0005737">
    <property type="term" value="C:cytoplasm"/>
    <property type="evidence" value="ECO:0007669"/>
    <property type="project" value="UniProtKB-SubCell"/>
</dbReference>
<accession>A0A3A4RC73</accession>
<feature type="binding site" evidence="16">
    <location>
        <position position="93"/>
    </location>
    <ligand>
        <name>substrate</name>
    </ligand>
</feature>
<dbReference type="Pfam" id="PF03309">
    <property type="entry name" value="Pan_kinase"/>
    <property type="match status" value="1"/>
</dbReference>
<evidence type="ECO:0000256" key="3">
    <source>
        <dbReference type="ARBA" id="ARBA00004496"/>
    </source>
</evidence>
<dbReference type="PANTHER" id="PTHR34265:SF1">
    <property type="entry name" value="TYPE III PANTOTHENATE KINASE"/>
    <property type="match status" value="1"/>
</dbReference>
<dbReference type="Proteomes" id="UP000266426">
    <property type="component" value="Unassembled WGS sequence"/>
</dbReference>
<evidence type="ECO:0000256" key="4">
    <source>
        <dbReference type="ARBA" id="ARBA00005225"/>
    </source>
</evidence>
<organism evidence="17 18">
    <name type="scientific">Candidatus Auribacter fodinae</name>
    <dbReference type="NCBI Taxonomy" id="2093366"/>
    <lineage>
        <taxon>Bacteria</taxon>
        <taxon>Pseudomonadati</taxon>
        <taxon>Candidatus Auribacterota</taxon>
        <taxon>Candidatus Auribacteria</taxon>
        <taxon>Candidatus Auribacterales</taxon>
        <taxon>Candidatus Auribacteraceae</taxon>
        <taxon>Candidatus Auribacter</taxon>
    </lineage>
</organism>
<keyword evidence="9 16" id="KW-0547">Nucleotide-binding</keyword>
<dbReference type="GO" id="GO:0004594">
    <property type="term" value="F:pantothenate kinase activity"/>
    <property type="evidence" value="ECO:0007669"/>
    <property type="project" value="UniProtKB-UniRule"/>
</dbReference>
<dbReference type="InterPro" id="IPR043129">
    <property type="entry name" value="ATPase_NBD"/>
</dbReference>
<dbReference type="GO" id="GO:0005524">
    <property type="term" value="F:ATP binding"/>
    <property type="evidence" value="ECO:0007669"/>
    <property type="project" value="UniProtKB-UniRule"/>
</dbReference>
<feature type="binding site" evidence="16">
    <location>
        <begin position="6"/>
        <end position="13"/>
    </location>
    <ligand>
        <name>ATP</name>
        <dbReference type="ChEBI" id="CHEBI:30616"/>
    </ligand>
</feature>